<evidence type="ECO:0000259" key="3">
    <source>
        <dbReference type="PROSITE" id="PS50095"/>
    </source>
</evidence>
<evidence type="ECO:0000313" key="4">
    <source>
        <dbReference type="EMBL" id="EFJ41913.1"/>
    </source>
</evidence>
<dbReference type="AlphaFoldDB" id="D8UE67"/>
<dbReference type="GeneID" id="9622721"/>
<dbReference type="RefSeq" id="XP_002956950.1">
    <property type="nucleotide sequence ID" value="XM_002956904.1"/>
</dbReference>
<feature type="compositionally biased region" description="Acidic residues" evidence="2">
    <location>
        <begin position="573"/>
        <end position="588"/>
    </location>
</feature>
<gene>
    <name evidence="4" type="ORF">VOLCADRAFT_97998</name>
</gene>
<organism evidence="5">
    <name type="scientific">Volvox carteri f. nagariensis</name>
    <dbReference type="NCBI Taxonomy" id="3068"/>
    <lineage>
        <taxon>Eukaryota</taxon>
        <taxon>Viridiplantae</taxon>
        <taxon>Chlorophyta</taxon>
        <taxon>core chlorophytes</taxon>
        <taxon>Chlorophyceae</taxon>
        <taxon>CS clade</taxon>
        <taxon>Chlamydomonadales</taxon>
        <taxon>Volvocaceae</taxon>
        <taxon>Volvox</taxon>
    </lineage>
</organism>
<dbReference type="OrthoDB" id="552292at2759"/>
<dbReference type="Pfam" id="PF01477">
    <property type="entry name" value="PLAT"/>
    <property type="match status" value="1"/>
</dbReference>
<evidence type="ECO:0000256" key="1">
    <source>
        <dbReference type="PROSITE-ProRule" id="PRU00152"/>
    </source>
</evidence>
<name>D8UE67_VOLCA</name>
<reference evidence="4 5" key="1">
    <citation type="journal article" date="2010" name="Science">
        <title>Genomic analysis of organismal complexity in the multicellular green alga Volvox carteri.</title>
        <authorList>
            <person name="Prochnik S.E."/>
            <person name="Umen J."/>
            <person name="Nedelcu A.M."/>
            <person name="Hallmann A."/>
            <person name="Miller S.M."/>
            <person name="Nishii I."/>
            <person name="Ferris P."/>
            <person name="Kuo A."/>
            <person name="Mitros T."/>
            <person name="Fritz-Laylin L.K."/>
            <person name="Hellsten U."/>
            <person name="Chapman J."/>
            <person name="Simakov O."/>
            <person name="Rensing S.A."/>
            <person name="Terry A."/>
            <person name="Pangilinan J."/>
            <person name="Kapitonov V."/>
            <person name="Jurka J."/>
            <person name="Salamov A."/>
            <person name="Shapiro H."/>
            <person name="Schmutz J."/>
            <person name="Grimwood J."/>
            <person name="Lindquist E."/>
            <person name="Lucas S."/>
            <person name="Grigoriev I.V."/>
            <person name="Schmitt R."/>
            <person name="Kirk D."/>
            <person name="Rokhsar D.S."/>
        </authorList>
    </citation>
    <scope>NUCLEOTIDE SEQUENCE [LARGE SCALE GENOMIC DNA]</scope>
    <source>
        <strain evidence="5">f. Nagariensis / Eve</strain>
    </source>
</reference>
<keyword evidence="5" id="KW-1185">Reference proteome</keyword>
<dbReference type="InterPro" id="IPR001024">
    <property type="entry name" value="PLAT/LH2_dom"/>
</dbReference>
<feature type="compositionally biased region" description="Pro residues" evidence="2">
    <location>
        <begin position="137"/>
        <end position="148"/>
    </location>
</feature>
<dbReference type="Proteomes" id="UP000001058">
    <property type="component" value="Unassembled WGS sequence"/>
</dbReference>
<proteinExistence type="predicted"/>
<accession>D8UE67</accession>
<feature type="region of interest" description="Disordered" evidence="2">
    <location>
        <begin position="106"/>
        <end position="150"/>
    </location>
</feature>
<sequence length="598" mass="61143">MSMSTNFRSAWARLGCWRAAGAVARPFERSFGAEVSTFVFTAVDVGEVERLRLRLRNQASGGTTPSWHLEAVQVASSASGTRYHFPHSGWVDNVLGRECVLYCKGTAPDADEDPSVPSSASLTTGAHADTDDIPHEALPPPPPPPPPSNFVRGMVKDDAAAAAAAAVARGDGGRRRRGDDEGKGWTAVGGSSVGDDTLQQLEDRFKELSRRLAQVEEAQAESALRAAAATAAAVLVHVPSPLLAPVRYGRKGSGGAAAEAQHNRSSGLGAAAGGGGAGGTGEAEEDSALMLLADLLTHLHSMAEKCLATAAAADAQAATAADATRRQQSRIAQLQFEMSATSQVAEQAARRCEQISQELEAAVAAAAPPLLPQEAMSTLARLAEPGGRGSEVQYGKVRLRTLVMDVKRLAAEMGGSGAAAAAAAAAAATAASQVETLLAETRSSQARLAASLAEVAASLASQRNEQEEQLSDGFILDAFQNTDIVSDAGTVNEASALQVAISALKHELLLRLTWMAENSTGRAAGERRNGSRQSHGGVGGSGDGGGGGGGPSRATERPGATHGEGVGSRASDEAGDAVPNDDDGDDDSLPSRGSEPSG</sequence>
<dbReference type="SUPFAM" id="SSF49723">
    <property type="entry name" value="Lipase/lipooxygenase domain (PLAT/LH2 domain)"/>
    <property type="match status" value="1"/>
</dbReference>
<dbReference type="PROSITE" id="PS50095">
    <property type="entry name" value="PLAT"/>
    <property type="match status" value="1"/>
</dbReference>
<feature type="compositionally biased region" description="Gly residues" evidence="2">
    <location>
        <begin position="536"/>
        <end position="551"/>
    </location>
</feature>
<dbReference type="eggNOG" id="ENOG502QUWX">
    <property type="taxonomic scope" value="Eukaryota"/>
</dbReference>
<evidence type="ECO:0000256" key="2">
    <source>
        <dbReference type="SAM" id="MobiDB-lite"/>
    </source>
</evidence>
<feature type="domain" description="PLAT" evidence="3">
    <location>
        <begin position="1"/>
        <end position="105"/>
    </location>
</feature>
<dbReference type="Gene3D" id="2.60.60.20">
    <property type="entry name" value="PLAT/LH2 domain"/>
    <property type="match status" value="1"/>
</dbReference>
<dbReference type="EMBL" id="GL378388">
    <property type="protein sequence ID" value="EFJ41913.1"/>
    <property type="molecule type" value="Genomic_DNA"/>
</dbReference>
<feature type="compositionally biased region" description="Basic and acidic residues" evidence="2">
    <location>
        <begin position="171"/>
        <end position="183"/>
    </location>
</feature>
<dbReference type="KEGG" id="vcn:VOLCADRAFT_97998"/>
<dbReference type="InParanoid" id="D8UE67"/>
<comment type="caution">
    <text evidence="1">Lacks conserved residue(s) required for the propagation of feature annotation.</text>
</comment>
<evidence type="ECO:0000313" key="5">
    <source>
        <dbReference type="Proteomes" id="UP000001058"/>
    </source>
</evidence>
<feature type="region of interest" description="Disordered" evidence="2">
    <location>
        <begin position="521"/>
        <end position="598"/>
    </location>
</feature>
<protein>
    <recommendedName>
        <fullName evidence="3">PLAT domain-containing protein</fullName>
    </recommendedName>
</protein>
<dbReference type="InterPro" id="IPR036392">
    <property type="entry name" value="PLAT/LH2_dom_sf"/>
</dbReference>
<feature type="region of interest" description="Disordered" evidence="2">
    <location>
        <begin position="167"/>
        <end position="195"/>
    </location>
</feature>